<sequence length="192" mass="20001">MTRVGSRTGARVRAGGLAAGLVLAALAGPALAGVAVTYETGGRNVFSVEVPDNWVAAVGGTRAAAPDGSGMTDVPRVLGLTPETDPRVWVGFYVPPGVPNLVAAREFLKSLDGYLVEDPQVSPRSTTRVGGRPAEMFRGTGTREGKPVTFTIATVQMSGNRVVVAAFIGEEGARGIYTDELNSIVRSFRAIQ</sequence>
<name>A0A6B0TNJ2_9RHOB</name>
<comment type="caution">
    <text evidence="2">The sequence shown here is derived from an EMBL/GenBank/DDBJ whole genome shotgun (WGS) entry which is preliminary data.</text>
</comment>
<dbReference type="Gene3D" id="3.40.1000.10">
    <property type="entry name" value="Mog1/PsbP, alpha/beta/alpha sandwich"/>
    <property type="match status" value="1"/>
</dbReference>
<proteinExistence type="predicted"/>
<organism evidence="2 3">
    <name type="scientific">Oceanomicrobium pacificus</name>
    <dbReference type="NCBI Taxonomy" id="2692916"/>
    <lineage>
        <taxon>Bacteria</taxon>
        <taxon>Pseudomonadati</taxon>
        <taxon>Pseudomonadota</taxon>
        <taxon>Alphaproteobacteria</taxon>
        <taxon>Rhodobacterales</taxon>
        <taxon>Paracoccaceae</taxon>
        <taxon>Oceanomicrobium</taxon>
    </lineage>
</organism>
<dbReference type="AlphaFoldDB" id="A0A6B0TNJ2"/>
<keyword evidence="1" id="KW-0732">Signal</keyword>
<accession>A0A6B0TNJ2</accession>
<dbReference type="RefSeq" id="WP_160853910.1">
    <property type="nucleotide sequence ID" value="NZ_WUWG01000003.1"/>
</dbReference>
<feature type="chain" id="PRO_5025481313" evidence="1">
    <location>
        <begin position="33"/>
        <end position="192"/>
    </location>
</feature>
<evidence type="ECO:0000256" key="1">
    <source>
        <dbReference type="SAM" id="SignalP"/>
    </source>
</evidence>
<reference evidence="2 3" key="1">
    <citation type="submission" date="2019-12" db="EMBL/GenBank/DDBJ databases">
        <title>Strain KN286 was isolated from seawater, which was collected from Caroline Seamount in the tropical western Pacific.</title>
        <authorList>
            <person name="Wang Q."/>
        </authorList>
    </citation>
    <scope>NUCLEOTIDE SEQUENCE [LARGE SCALE GENOMIC DNA]</scope>
    <source>
        <strain evidence="2 3">KN286</strain>
    </source>
</reference>
<evidence type="ECO:0000313" key="3">
    <source>
        <dbReference type="Proteomes" id="UP000436016"/>
    </source>
</evidence>
<dbReference type="EMBL" id="WUWG01000003">
    <property type="protein sequence ID" value="MXU65436.1"/>
    <property type="molecule type" value="Genomic_DNA"/>
</dbReference>
<gene>
    <name evidence="2" type="ORF">GSH16_08245</name>
</gene>
<protein>
    <submittedName>
        <fullName evidence="2">Uncharacterized protein</fullName>
    </submittedName>
</protein>
<evidence type="ECO:0000313" key="2">
    <source>
        <dbReference type="EMBL" id="MXU65436.1"/>
    </source>
</evidence>
<feature type="signal peptide" evidence="1">
    <location>
        <begin position="1"/>
        <end position="32"/>
    </location>
</feature>
<dbReference type="Proteomes" id="UP000436016">
    <property type="component" value="Unassembled WGS sequence"/>
</dbReference>
<keyword evidence="3" id="KW-1185">Reference proteome</keyword>